<reference evidence="2 3" key="1">
    <citation type="submission" date="2018-06" db="EMBL/GenBank/DDBJ databases">
        <authorList>
            <consortium name="Pathogen Informatics"/>
            <person name="Doyle S."/>
        </authorList>
    </citation>
    <scope>NUCLEOTIDE SEQUENCE [LARGE SCALE GENOMIC DNA]</scope>
    <source>
        <strain evidence="2 3">NCTC13294</strain>
    </source>
</reference>
<dbReference type="OrthoDB" id="7069252at2"/>
<keyword evidence="3" id="KW-1185">Reference proteome</keyword>
<accession>A0A381E8E4</accession>
<dbReference type="RefSeq" id="WP_115611695.1">
    <property type="nucleotide sequence ID" value="NZ_JBHLZC010000006.1"/>
</dbReference>
<dbReference type="Proteomes" id="UP000254572">
    <property type="component" value="Unassembled WGS sequence"/>
</dbReference>
<proteinExistence type="predicted"/>
<evidence type="ECO:0000256" key="1">
    <source>
        <dbReference type="SAM" id="SignalP"/>
    </source>
</evidence>
<evidence type="ECO:0000313" key="2">
    <source>
        <dbReference type="EMBL" id="SUX23096.1"/>
    </source>
</evidence>
<gene>
    <name evidence="2" type="ORF">NCTC13294_01421</name>
</gene>
<dbReference type="AlphaFoldDB" id="A0A381E8E4"/>
<feature type="chain" id="PRO_5016739533" evidence="1">
    <location>
        <begin position="18"/>
        <end position="306"/>
    </location>
</feature>
<organism evidence="2 3">
    <name type="scientific">Cardiobacterium valvarum</name>
    <dbReference type="NCBI Taxonomy" id="194702"/>
    <lineage>
        <taxon>Bacteria</taxon>
        <taxon>Pseudomonadati</taxon>
        <taxon>Pseudomonadota</taxon>
        <taxon>Gammaproteobacteria</taxon>
        <taxon>Cardiobacteriales</taxon>
        <taxon>Cardiobacteriaceae</taxon>
        <taxon>Cardiobacterium</taxon>
    </lineage>
</organism>
<name>A0A381E8E4_9GAMM</name>
<sequence length="306" mass="33756">MKKSLLLLALIATATQADDHSAALKSIDLRNSTAQMLGASEASMQNVLPTDEKPAIITRALPKERMTAQIATQTTLSYHKQKSDDIYYLNANYQPTDTPDPKGFYYKAVGITDDSRIVVQTFYQSSGKPFTSPIALVKDTTPDDINLILPNGHNIQPMDGRLVKYLPDGSVFQINDFDRGNLDSYIATYRDGQLISLHAPLLYHIAEKLPFANPRAGVPFNIHLYPNGKPMVINYIHANGTDIIYYRADGSPVAMMNSSGIRMWDSAGNLVDPATASAKKVEKEFDAIGDAIEKNVDYAQNAWQTP</sequence>
<protein>
    <submittedName>
        <fullName evidence="2">Uncharacterized protein</fullName>
    </submittedName>
</protein>
<keyword evidence="1" id="KW-0732">Signal</keyword>
<dbReference type="EMBL" id="UFUW01000001">
    <property type="protein sequence ID" value="SUX23096.1"/>
    <property type="molecule type" value="Genomic_DNA"/>
</dbReference>
<evidence type="ECO:0000313" key="3">
    <source>
        <dbReference type="Proteomes" id="UP000254572"/>
    </source>
</evidence>
<feature type="signal peptide" evidence="1">
    <location>
        <begin position="1"/>
        <end position="17"/>
    </location>
</feature>